<dbReference type="NCBIfam" id="TIGR00876">
    <property type="entry name" value="tal_mycobact"/>
    <property type="match status" value="1"/>
</dbReference>
<evidence type="ECO:0000256" key="11">
    <source>
        <dbReference type="HAMAP-Rule" id="MF_00493"/>
    </source>
</evidence>
<dbReference type="RefSeq" id="WP_090876934.1">
    <property type="nucleotide sequence ID" value="NZ_FMXQ01000005.1"/>
</dbReference>
<feature type="active site" description="Schiff-base intermediate with substrate" evidence="11">
    <location>
        <position position="139"/>
    </location>
</feature>
<reference evidence="12 13" key="1">
    <citation type="submission" date="2016-10" db="EMBL/GenBank/DDBJ databases">
        <authorList>
            <person name="de Groot N.N."/>
        </authorList>
    </citation>
    <scope>NUCLEOTIDE SEQUENCE [LARGE SCALE GENOMIC DNA]</scope>
    <source>
        <strain evidence="12 13">ATCC 35022</strain>
    </source>
</reference>
<evidence type="ECO:0000256" key="5">
    <source>
        <dbReference type="ARBA" id="ARBA00013151"/>
    </source>
</evidence>
<dbReference type="AlphaFoldDB" id="A0A1G6CRT0"/>
<evidence type="ECO:0000256" key="10">
    <source>
        <dbReference type="ARBA" id="ARBA00048810"/>
    </source>
</evidence>
<dbReference type="NCBIfam" id="NF002881">
    <property type="entry name" value="PRK03343.1"/>
    <property type="match status" value="1"/>
</dbReference>
<evidence type="ECO:0000313" key="13">
    <source>
        <dbReference type="Proteomes" id="UP000199071"/>
    </source>
</evidence>
<dbReference type="GO" id="GO:0004801">
    <property type="term" value="F:transaldolase activity"/>
    <property type="evidence" value="ECO:0007669"/>
    <property type="project" value="UniProtKB-UniRule"/>
</dbReference>
<evidence type="ECO:0000256" key="1">
    <source>
        <dbReference type="ARBA" id="ARBA00003518"/>
    </source>
</evidence>
<dbReference type="PROSITE" id="PS00958">
    <property type="entry name" value="TRANSALDOLASE_2"/>
    <property type="match status" value="1"/>
</dbReference>
<dbReference type="EC" id="2.2.1.2" evidence="5 11"/>
<dbReference type="GO" id="GO:0005975">
    <property type="term" value="P:carbohydrate metabolic process"/>
    <property type="evidence" value="ECO:0007669"/>
    <property type="project" value="InterPro"/>
</dbReference>
<dbReference type="InterPro" id="IPR001585">
    <property type="entry name" value="TAL/FSA"/>
</dbReference>
<keyword evidence="7 11" id="KW-0808">Transferase</keyword>
<evidence type="ECO:0000256" key="8">
    <source>
        <dbReference type="ARBA" id="ARBA00023126"/>
    </source>
</evidence>
<comment type="similarity">
    <text evidence="4 11">Belongs to the transaldolase family. Type 2 subfamily.</text>
</comment>
<dbReference type="Proteomes" id="UP000199071">
    <property type="component" value="Unassembled WGS sequence"/>
</dbReference>
<dbReference type="PIRSF" id="PIRSF036915">
    <property type="entry name" value="Trnald_Bac_Plnt"/>
    <property type="match status" value="1"/>
</dbReference>
<name>A0A1G6CRT0_9HYPH</name>
<comment type="subcellular location">
    <subcellularLocation>
        <location evidence="2 11">Cytoplasm</location>
    </subcellularLocation>
</comment>
<organism evidence="12 13">
    <name type="scientific">Bauldia litoralis</name>
    <dbReference type="NCBI Taxonomy" id="665467"/>
    <lineage>
        <taxon>Bacteria</taxon>
        <taxon>Pseudomonadati</taxon>
        <taxon>Pseudomonadota</taxon>
        <taxon>Alphaproteobacteria</taxon>
        <taxon>Hyphomicrobiales</taxon>
        <taxon>Kaistiaceae</taxon>
        <taxon>Bauldia</taxon>
    </lineage>
</organism>
<keyword evidence="9 11" id="KW-0704">Schiff base</keyword>
<evidence type="ECO:0000256" key="2">
    <source>
        <dbReference type="ARBA" id="ARBA00004496"/>
    </source>
</evidence>
<keyword evidence="8 11" id="KW-0570">Pentose shunt</keyword>
<dbReference type="PANTHER" id="PTHR10683:SF31">
    <property type="entry name" value="TRANSALDOLASE"/>
    <property type="match status" value="1"/>
</dbReference>
<dbReference type="HAMAP" id="MF_00493">
    <property type="entry name" value="Transaldolase_2"/>
    <property type="match status" value="1"/>
</dbReference>
<dbReference type="UniPathway" id="UPA00115">
    <property type="reaction ID" value="UER00414"/>
</dbReference>
<dbReference type="CDD" id="cd00955">
    <property type="entry name" value="Transaldolase_like"/>
    <property type="match status" value="1"/>
</dbReference>
<dbReference type="InterPro" id="IPR004732">
    <property type="entry name" value="Transaldolase_2"/>
</dbReference>
<dbReference type="SUPFAM" id="SSF51569">
    <property type="entry name" value="Aldolase"/>
    <property type="match status" value="1"/>
</dbReference>
<sequence>MNPLKSLHDAGQSIWLDNIRRELLDSGTLARYISDLSVTGLTSNPTIFQHAIAGSADYDNAMRSRIGKGLSTEELFFEIALEDITAAADLFRPIHDATGGVDGFVSLEVSPTLADDTEGTIAQAKRLHAAAARPNVFIKVPGTEAGLVAIEELTAAGISINVTLLFSREHYLDSAEAFMRGLERRVAAGQDLNVHSVASLFISRWDVAASKTLPEDLHNKLGVAIGKRSFKAYCDLLESDRWKKLAAGGAFPQRLLFASTSAKDPRIPDTFYVTALAADNTVNTMPEATLLAFGDHGKLDGVLAADGGDAEETIAAITKAGLDVDALAAQLQIEGRDSFDDSFKQLLDSIEAKVSALAA</sequence>
<evidence type="ECO:0000256" key="3">
    <source>
        <dbReference type="ARBA" id="ARBA00004857"/>
    </source>
</evidence>
<dbReference type="OrthoDB" id="140919at2"/>
<dbReference type="STRING" id="665467.SAMN02982931_02665"/>
<proteinExistence type="inferred from homology"/>
<evidence type="ECO:0000256" key="4">
    <source>
        <dbReference type="ARBA" id="ARBA00008426"/>
    </source>
</evidence>
<keyword evidence="6 11" id="KW-0963">Cytoplasm</keyword>
<evidence type="ECO:0000256" key="6">
    <source>
        <dbReference type="ARBA" id="ARBA00022490"/>
    </source>
</evidence>
<accession>A0A1G6CRT0</accession>
<dbReference type="PANTHER" id="PTHR10683">
    <property type="entry name" value="TRANSALDOLASE"/>
    <property type="match status" value="1"/>
</dbReference>
<keyword evidence="13" id="KW-1185">Reference proteome</keyword>
<dbReference type="EMBL" id="FMXQ01000005">
    <property type="protein sequence ID" value="SDB35610.1"/>
    <property type="molecule type" value="Genomic_DNA"/>
</dbReference>
<dbReference type="GO" id="GO:0006098">
    <property type="term" value="P:pentose-phosphate shunt"/>
    <property type="evidence" value="ECO:0007669"/>
    <property type="project" value="UniProtKB-UniRule"/>
</dbReference>
<dbReference type="InterPro" id="IPR018225">
    <property type="entry name" value="Transaldolase_AS"/>
</dbReference>
<dbReference type="GO" id="GO:0005737">
    <property type="term" value="C:cytoplasm"/>
    <property type="evidence" value="ECO:0007669"/>
    <property type="project" value="UniProtKB-SubCell"/>
</dbReference>
<evidence type="ECO:0000313" key="12">
    <source>
        <dbReference type="EMBL" id="SDB35610.1"/>
    </source>
</evidence>
<dbReference type="InterPro" id="IPR013785">
    <property type="entry name" value="Aldolase_TIM"/>
</dbReference>
<dbReference type="Gene3D" id="3.20.20.70">
    <property type="entry name" value="Aldolase class I"/>
    <property type="match status" value="1"/>
</dbReference>
<evidence type="ECO:0000256" key="7">
    <source>
        <dbReference type="ARBA" id="ARBA00022679"/>
    </source>
</evidence>
<evidence type="ECO:0000256" key="9">
    <source>
        <dbReference type="ARBA" id="ARBA00023270"/>
    </source>
</evidence>
<comment type="pathway">
    <text evidence="3 11">Carbohydrate degradation; pentose phosphate pathway; D-glyceraldehyde 3-phosphate and beta-D-fructose 6-phosphate from D-ribose 5-phosphate and D-xylulose 5-phosphate (non-oxidative stage): step 2/3.</text>
</comment>
<dbReference type="Pfam" id="PF00923">
    <property type="entry name" value="TAL_FSA"/>
    <property type="match status" value="1"/>
</dbReference>
<protein>
    <recommendedName>
        <fullName evidence="5 11">Transaldolase</fullName>
        <ecNumber evidence="5 11">2.2.1.2</ecNumber>
    </recommendedName>
</protein>
<comment type="function">
    <text evidence="1 11">Transaldolase is important for the balance of metabolites in the pentose-phosphate pathway.</text>
</comment>
<gene>
    <name evidence="11" type="primary">tal</name>
    <name evidence="12" type="ORF">SAMN02982931_02665</name>
</gene>
<comment type="catalytic activity">
    <reaction evidence="10 11">
        <text>D-sedoheptulose 7-phosphate + D-glyceraldehyde 3-phosphate = D-erythrose 4-phosphate + beta-D-fructose 6-phosphate</text>
        <dbReference type="Rhea" id="RHEA:17053"/>
        <dbReference type="ChEBI" id="CHEBI:16897"/>
        <dbReference type="ChEBI" id="CHEBI:57483"/>
        <dbReference type="ChEBI" id="CHEBI:57634"/>
        <dbReference type="ChEBI" id="CHEBI:59776"/>
        <dbReference type="EC" id="2.2.1.2"/>
    </reaction>
</comment>